<evidence type="ECO:0000259" key="3">
    <source>
        <dbReference type="SMART" id="SM00642"/>
    </source>
</evidence>
<evidence type="ECO:0000256" key="2">
    <source>
        <dbReference type="ARBA" id="ARBA00023295"/>
    </source>
</evidence>
<dbReference type="PANTHER" id="PTHR10357:SF210">
    <property type="entry name" value="MALTODEXTRIN GLUCOSIDASE"/>
    <property type="match status" value="1"/>
</dbReference>
<feature type="domain" description="Glycosyl hydrolase family 13 catalytic" evidence="3">
    <location>
        <begin position="2"/>
        <end position="321"/>
    </location>
</feature>
<dbReference type="GO" id="GO:0031216">
    <property type="term" value="F:neopullulanase activity"/>
    <property type="evidence" value="ECO:0007669"/>
    <property type="project" value="UniProtKB-EC"/>
</dbReference>
<dbReference type="SMART" id="SM00642">
    <property type="entry name" value="Aamy"/>
    <property type="match status" value="1"/>
</dbReference>
<dbReference type="Gene3D" id="3.20.20.80">
    <property type="entry name" value="Glycosidases"/>
    <property type="match status" value="1"/>
</dbReference>
<keyword evidence="1 4" id="KW-0378">Hydrolase</keyword>
<dbReference type="InterPro" id="IPR017853">
    <property type="entry name" value="GH"/>
</dbReference>
<sequence length="387" mass="42853">MAWLDHVVDLGRSGLLLGPVFASDTHGCDTLDHFALDPRLGDDADFDHLLAAAAERGLAVVLDGVFNHVGRRHPWVERALAEGPQSECAGLVRIDWSDDGQGHRRGVPATWEGHGDLVPLRHDDPRVADAVVAIMLHWLRRGIAGWRLDVAYSVPSWFWRTVLARVRAEFPEMIVIGEVIHGDYPAIAAAGTLDSVTGYELWKATWSSLRDRNLWELAWALERHDRFSRDVVLQTFVGNHDVDRIADTVGDAGAALALAVLMTTPGMPSIYYGDEEAFRGRKGTGPAADDPVRPPLPAGPDRLAPYGAWMYRLHQDLIGLRRRHPWLVRARLRVVGKDCTWITYESTGPAGQTVRVGITLDPHPAVRIRTDSEELTWSGAPLDMAVR</sequence>
<dbReference type="AlphaFoldDB" id="A0A645CCK3"/>
<organism evidence="4">
    <name type="scientific">bioreactor metagenome</name>
    <dbReference type="NCBI Taxonomy" id="1076179"/>
    <lineage>
        <taxon>unclassified sequences</taxon>
        <taxon>metagenomes</taxon>
        <taxon>ecological metagenomes</taxon>
    </lineage>
</organism>
<evidence type="ECO:0000256" key="1">
    <source>
        <dbReference type="ARBA" id="ARBA00022801"/>
    </source>
</evidence>
<proteinExistence type="predicted"/>
<dbReference type="EMBL" id="VSSQ01026128">
    <property type="protein sequence ID" value="MPM74686.1"/>
    <property type="molecule type" value="Genomic_DNA"/>
</dbReference>
<protein>
    <submittedName>
        <fullName evidence="4">Neopullulanase 2</fullName>
        <ecNumber evidence="4">3.2.1.135</ecNumber>
    </submittedName>
</protein>
<comment type="caution">
    <text evidence="4">The sequence shown here is derived from an EMBL/GenBank/DDBJ whole genome shotgun (WGS) entry which is preliminary data.</text>
</comment>
<name>A0A645CCK3_9ZZZZ</name>
<reference evidence="4" key="1">
    <citation type="submission" date="2019-08" db="EMBL/GenBank/DDBJ databases">
        <authorList>
            <person name="Kucharzyk K."/>
            <person name="Murdoch R.W."/>
            <person name="Higgins S."/>
            <person name="Loffler F."/>
        </authorList>
    </citation>
    <scope>NUCLEOTIDE SEQUENCE</scope>
</reference>
<accession>A0A645CCK3</accession>
<dbReference type="Pfam" id="PF00128">
    <property type="entry name" value="Alpha-amylase"/>
    <property type="match status" value="1"/>
</dbReference>
<keyword evidence="2 4" id="KW-0326">Glycosidase</keyword>
<gene>
    <name evidence="4" type="primary">tvaII_7</name>
    <name evidence="4" type="ORF">SDC9_121675</name>
</gene>
<evidence type="ECO:0000313" key="4">
    <source>
        <dbReference type="EMBL" id="MPM74686.1"/>
    </source>
</evidence>
<dbReference type="EC" id="3.2.1.135" evidence="4"/>
<dbReference type="InterPro" id="IPR006047">
    <property type="entry name" value="GH13_cat_dom"/>
</dbReference>
<dbReference type="SUPFAM" id="SSF51445">
    <property type="entry name" value="(Trans)glycosidases"/>
    <property type="match status" value="1"/>
</dbReference>
<dbReference type="PANTHER" id="PTHR10357">
    <property type="entry name" value="ALPHA-AMYLASE FAMILY MEMBER"/>
    <property type="match status" value="1"/>
</dbReference>
<dbReference type="GO" id="GO:0005975">
    <property type="term" value="P:carbohydrate metabolic process"/>
    <property type="evidence" value="ECO:0007669"/>
    <property type="project" value="InterPro"/>
</dbReference>